<feature type="compositionally biased region" description="Polar residues" evidence="1">
    <location>
        <begin position="245"/>
        <end position="256"/>
    </location>
</feature>
<reference evidence="2" key="2">
    <citation type="submission" date="2025-08" db="UniProtKB">
        <authorList>
            <consortium name="Ensembl"/>
        </authorList>
    </citation>
    <scope>IDENTIFICATION</scope>
</reference>
<evidence type="ECO:0000256" key="1">
    <source>
        <dbReference type="SAM" id="MobiDB-lite"/>
    </source>
</evidence>
<dbReference type="Proteomes" id="UP000694402">
    <property type="component" value="Unassembled WGS sequence"/>
</dbReference>
<feature type="compositionally biased region" description="Polar residues" evidence="1">
    <location>
        <begin position="275"/>
        <end position="294"/>
    </location>
</feature>
<dbReference type="Ensembl" id="ENSOTST00005164809.1">
    <property type="protein sequence ID" value="ENSOTSP00005139869.1"/>
    <property type="gene ID" value="ENSOTSG00005066916.1"/>
</dbReference>
<feature type="region of interest" description="Disordered" evidence="1">
    <location>
        <begin position="382"/>
        <end position="440"/>
    </location>
</feature>
<reference evidence="3" key="1">
    <citation type="journal article" date="2018" name="PLoS ONE">
        <title>Chinook salmon (Oncorhynchus tshawytscha) genome and transcriptome.</title>
        <authorList>
            <person name="Christensen K.A."/>
            <person name="Leong J.S."/>
            <person name="Sakhrani D."/>
            <person name="Biagi C.A."/>
            <person name="Minkley D.R."/>
            <person name="Withler R.E."/>
            <person name="Rondeau E.B."/>
            <person name="Koop B.F."/>
            <person name="Devlin R.H."/>
        </authorList>
    </citation>
    <scope>NUCLEOTIDE SEQUENCE [LARGE SCALE GENOMIC DNA]</scope>
</reference>
<proteinExistence type="predicted"/>
<name>A0AAZ3RIR3_ONCTS</name>
<evidence type="ECO:0000313" key="2">
    <source>
        <dbReference type="Ensembl" id="ENSOTSP00005139869.1"/>
    </source>
</evidence>
<protein>
    <submittedName>
        <fullName evidence="2">Uncharacterized protein</fullName>
    </submittedName>
</protein>
<keyword evidence="3" id="KW-1185">Reference proteome</keyword>
<evidence type="ECO:0000313" key="3">
    <source>
        <dbReference type="Proteomes" id="UP000694402"/>
    </source>
</evidence>
<organism evidence="2 3">
    <name type="scientific">Oncorhynchus tshawytscha</name>
    <name type="common">Chinook salmon</name>
    <name type="synonym">Salmo tshawytscha</name>
    <dbReference type="NCBI Taxonomy" id="74940"/>
    <lineage>
        <taxon>Eukaryota</taxon>
        <taxon>Metazoa</taxon>
        <taxon>Chordata</taxon>
        <taxon>Craniata</taxon>
        <taxon>Vertebrata</taxon>
        <taxon>Euteleostomi</taxon>
        <taxon>Actinopterygii</taxon>
        <taxon>Neopterygii</taxon>
        <taxon>Teleostei</taxon>
        <taxon>Protacanthopterygii</taxon>
        <taxon>Salmoniformes</taxon>
        <taxon>Salmonidae</taxon>
        <taxon>Salmoninae</taxon>
        <taxon>Oncorhynchus</taxon>
    </lineage>
</organism>
<dbReference type="GeneTree" id="ENSGT01150000288704"/>
<sequence length="440" mass="47170">MSSVSVVLQECEEKESSLEEEGVKVKQVVPLPAGEVSRSTSEEEEPVAVCIKERVLHQGVSWENNEKPPSDTTTLHFFPVDTPTPINHSHPQDQWQKELPDYANPCPQARLDQSGLTEEPQGPKPGIVGVVLPIRQRSLQSPRAPEDTTDRAQLPGQDHSCYRYSTILYPGRAHPGPGNNHPGTNPGINHPGTNHPGINSGTNHPGTNHPGTNHPGTNHPGTNHPGTNHPGINHPGTNHPGINHPGTNHPGTNHPGTNHPGINHPGTNHPGINHPGTNHPGTNPGTNSGTNHPGTMSDLAKKKLLSQVNGTAPGPSLPNHYAIGPPPPLINTSLAIGNAEESASQPIAGCQGSCSTDTAVVKRPSVIQHAQSFKPLFCETGDRREREGLNRNMYKPGEPYSPCDLTQHHPLSHPPPQTRHHPQPHPNSPCDLTQHHPLSH</sequence>
<dbReference type="AlphaFoldDB" id="A0AAZ3RIR3"/>
<feature type="region of interest" description="Disordered" evidence="1">
    <location>
        <begin position="139"/>
        <end position="158"/>
    </location>
</feature>
<feature type="compositionally biased region" description="Polar residues" evidence="1">
    <location>
        <begin position="196"/>
        <end position="226"/>
    </location>
</feature>
<reference evidence="2" key="3">
    <citation type="submission" date="2025-09" db="UniProtKB">
        <authorList>
            <consortium name="Ensembl"/>
        </authorList>
    </citation>
    <scope>IDENTIFICATION</scope>
</reference>
<feature type="region of interest" description="Disordered" evidence="1">
    <location>
        <begin position="107"/>
        <end position="128"/>
    </location>
</feature>
<feature type="compositionally biased region" description="Low complexity" evidence="1">
    <location>
        <begin position="174"/>
        <end position="194"/>
    </location>
</feature>
<accession>A0AAZ3RIR3</accession>
<feature type="region of interest" description="Disordered" evidence="1">
    <location>
        <begin position="168"/>
        <end position="297"/>
    </location>
</feature>